<dbReference type="EC" id="2.4.1.-" evidence="5"/>
<feature type="domain" description="Glycosyltransferase N-terminal" evidence="6">
    <location>
        <begin position="13"/>
        <end position="135"/>
    </location>
</feature>
<dbReference type="FunFam" id="3.40.50.2000:FF:000065">
    <property type="entry name" value="Glycosyltransferase"/>
    <property type="match status" value="1"/>
</dbReference>
<dbReference type="PANTHER" id="PTHR11926">
    <property type="entry name" value="GLUCOSYL/GLUCURONOSYL TRANSFERASES"/>
    <property type="match status" value="1"/>
</dbReference>
<evidence type="ECO:0000256" key="5">
    <source>
        <dbReference type="RuleBase" id="RU362057"/>
    </source>
</evidence>
<dbReference type="SUPFAM" id="SSF53756">
    <property type="entry name" value="UDP-Glycosyltransferase/glycogen phosphorylase"/>
    <property type="match status" value="1"/>
</dbReference>
<dbReference type="EMBL" id="MNCJ02000320">
    <property type="protein sequence ID" value="KAF5807759.1"/>
    <property type="molecule type" value="Genomic_DNA"/>
</dbReference>
<evidence type="ECO:0000259" key="6">
    <source>
        <dbReference type="Pfam" id="PF26168"/>
    </source>
</evidence>
<reference evidence="7" key="3">
    <citation type="submission" date="2020-06" db="EMBL/GenBank/DDBJ databases">
        <title>Helianthus annuus Genome sequencing and assembly Release 2.</title>
        <authorList>
            <person name="Gouzy J."/>
            <person name="Langlade N."/>
            <person name="Munos S."/>
        </authorList>
    </citation>
    <scope>NUCLEOTIDE SEQUENCE</scope>
    <source>
        <tissue evidence="7">Leaves</tissue>
    </source>
</reference>
<reference evidence="7 9" key="1">
    <citation type="journal article" date="2017" name="Nature">
        <title>The sunflower genome provides insights into oil metabolism, flowering and Asterid evolution.</title>
        <authorList>
            <person name="Badouin H."/>
            <person name="Gouzy J."/>
            <person name="Grassa C.J."/>
            <person name="Murat F."/>
            <person name="Staton S.E."/>
            <person name="Cottret L."/>
            <person name="Lelandais-Briere C."/>
            <person name="Owens G.L."/>
            <person name="Carrere S."/>
            <person name="Mayjonade B."/>
            <person name="Legrand L."/>
            <person name="Gill N."/>
            <person name="Kane N.C."/>
            <person name="Bowers J.E."/>
            <person name="Hubner S."/>
            <person name="Bellec A."/>
            <person name="Berard A."/>
            <person name="Berges H."/>
            <person name="Blanchet N."/>
            <person name="Boniface M.C."/>
            <person name="Brunel D."/>
            <person name="Catrice O."/>
            <person name="Chaidir N."/>
            <person name="Claudel C."/>
            <person name="Donnadieu C."/>
            <person name="Faraut T."/>
            <person name="Fievet G."/>
            <person name="Helmstetter N."/>
            <person name="King M."/>
            <person name="Knapp S.J."/>
            <person name="Lai Z."/>
            <person name="Le Paslier M.C."/>
            <person name="Lippi Y."/>
            <person name="Lorenzon L."/>
            <person name="Mandel J.R."/>
            <person name="Marage G."/>
            <person name="Marchand G."/>
            <person name="Marquand E."/>
            <person name="Bret-Mestries E."/>
            <person name="Morien E."/>
            <person name="Nambeesan S."/>
            <person name="Nguyen T."/>
            <person name="Pegot-Espagnet P."/>
            <person name="Pouilly N."/>
            <person name="Raftis F."/>
            <person name="Sallet E."/>
            <person name="Schiex T."/>
            <person name="Thomas J."/>
            <person name="Vandecasteele C."/>
            <person name="Vares D."/>
            <person name="Vear F."/>
            <person name="Vautrin S."/>
            <person name="Crespi M."/>
            <person name="Mangin B."/>
            <person name="Burke J.M."/>
            <person name="Salse J."/>
            <person name="Munos S."/>
            <person name="Vincourt P."/>
            <person name="Rieseberg L.H."/>
            <person name="Langlade N.B."/>
        </authorList>
    </citation>
    <scope>NUCLEOTIDE SEQUENCE [LARGE SCALE GENOMIC DNA]</scope>
    <source>
        <strain evidence="9">cv. SF193</strain>
        <tissue evidence="7">Leaves</tissue>
    </source>
</reference>
<gene>
    <name evidence="8" type="ORF">HannXRQ_Chr05g0163041</name>
    <name evidence="7" type="ORF">HanXRQr2_Chr05g0237241</name>
</gene>
<accession>A0A251UTY4</accession>
<name>A0A251UTY4_HELAN</name>
<proteinExistence type="inferred from homology"/>
<evidence type="ECO:0000256" key="3">
    <source>
        <dbReference type="ARBA" id="ARBA00022679"/>
    </source>
</evidence>
<sequence>MASNQEHKPHALFIPAPAQGHLNPMIKLAKILHSKGFLITFVNTEFTHRRLVKSQGLDALNSVSTFRFEAIPDGLTPPENTEVTQNVYDICRSTQENCLQPFKSLIAKLSVAFSPVTCIVSDLLMGFTLDAAKELGIPEFIFSTGGAGALLCSEQFPILLDKGLMPLKDPSYLVNGYLDTIVDSIHGMEGIPLKYIPPFIRYINPGDEFMVEFTNAQIKKAKTASGIIFNTFDDLEHDVLDSLASIFPPCYGVGPLHLLENKIADKSLASIGSNLWMEEPECIKWLDTKPASSVVYVNFGSITVMTHQQLVEFCWGLANSKHSFLWIMRAGLVDGESDALPLEFFQETSGRGMLAGWCPQEQVINHPSIGGFLTHSGWNSTVESISSGVPMICWPFFSDQFPNCWLSCTKWGVAMEIDSDVKRDEVERLVVELMAGEKGMVMRKNAMNWKNKAIAASSVPDGSAVIDLEKLINELKKVPK</sequence>
<dbReference type="CDD" id="cd03784">
    <property type="entry name" value="GT1_Gtf-like"/>
    <property type="match status" value="1"/>
</dbReference>
<dbReference type="GO" id="GO:0035251">
    <property type="term" value="F:UDP-glucosyltransferase activity"/>
    <property type="evidence" value="ECO:0000318"/>
    <property type="project" value="GO_Central"/>
</dbReference>
<evidence type="ECO:0000313" key="8">
    <source>
        <dbReference type="EMBL" id="OTG26830.1"/>
    </source>
</evidence>
<dbReference type="OrthoDB" id="5835829at2759"/>
<dbReference type="EMBL" id="CM007894">
    <property type="protein sequence ID" value="OTG26830.1"/>
    <property type="molecule type" value="Genomic_DNA"/>
</dbReference>
<dbReference type="InParanoid" id="A0A251UTY4"/>
<dbReference type="Gene3D" id="3.40.50.2000">
    <property type="entry name" value="Glycogen Phosphorylase B"/>
    <property type="match status" value="2"/>
</dbReference>
<dbReference type="InterPro" id="IPR002213">
    <property type="entry name" value="UDP_glucos_trans"/>
</dbReference>
<dbReference type="PANTHER" id="PTHR11926:SF1557">
    <property type="entry name" value="7-DEOXYLOGANETIN GLUCOSYLTRANSFERASE"/>
    <property type="match status" value="1"/>
</dbReference>
<evidence type="ECO:0000256" key="4">
    <source>
        <dbReference type="RuleBase" id="RU003718"/>
    </source>
</evidence>
<protein>
    <recommendedName>
        <fullName evidence="5">Glycosyltransferase</fullName>
        <ecNumber evidence="5">2.4.1.-</ecNumber>
    </recommendedName>
</protein>
<dbReference type="InterPro" id="IPR035595">
    <property type="entry name" value="UDP_glycos_trans_CS"/>
</dbReference>
<reference evidence="8" key="2">
    <citation type="submission" date="2017-02" db="EMBL/GenBank/DDBJ databases">
        <title>Sunflower complete genome.</title>
        <authorList>
            <person name="Langlade N."/>
            <person name="Munos S."/>
        </authorList>
    </citation>
    <scope>NUCLEOTIDE SEQUENCE [LARGE SCALE GENOMIC DNA]</scope>
    <source>
        <tissue evidence="8">Leaves</tissue>
    </source>
</reference>
<dbReference type="AlphaFoldDB" id="A0A251UTY4"/>
<evidence type="ECO:0000256" key="2">
    <source>
        <dbReference type="ARBA" id="ARBA00022676"/>
    </source>
</evidence>
<dbReference type="Pfam" id="PF26168">
    <property type="entry name" value="Glyco_transf_N"/>
    <property type="match status" value="1"/>
</dbReference>
<keyword evidence="3 4" id="KW-0808">Transferase</keyword>
<evidence type="ECO:0000256" key="1">
    <source>
        <dbReference type="ARBA" id="ARBA00009995"/>
    </source>
</evidence>
<keyword evidence="9" id="KW-1185">Reference proteome</keyword>
<dbReference type="OMA" id="ELMASWC"/>
<dbReference type="Gramene" id="mRNA:HanXRQr2_Chr05g0237241">
    <property type="protein sequence ID" value="mRNA:HanXRQr2_Chr05g0237241"/>
    <property type="gene ID" value="HanXRQr2_Chr05g0237241"/>
</dbReference>
<keyword evidence="2 4" id="KW-0328">Glycosyltransferase</keyword>
<dbReference type="FunFam" id="3.40.50.2000:FF:000027">
    <property type="entry name" value="Glycosyltransferase"/>
    <property type="match status" value="1"/>
</dbReference>
<dbReference type="Pfam" id="PF00201">
    <property type="entry name" value="UDPGT"/>
    <property type="match status" value="1"/>
</dbReference>
<dbReference type="PROSITE" id="PS00375">
    <property type="entry name" value="UDPGT"/>
    <property type="match status" value="1"/>
</dbReference>
<dbReference type="Proteomes" id="UP000215914">
    <property type="component" value="Chromosome 5"/>
</dbReference>
<organism evidence="8 9">
    <name type="scientific">Helianthus annuus</name>
    <name type="common">Common sunflower</name>
    <dbReference type="NCBI Taxonomy" id="4232"/>
    <lineage>
        <taxon>Eukaryota</taxon>
        <taxon>Viridiplantae</taxon>
        <taxon>Streptophyta</taxon>
        <taxon>Embryophyta</taxon>
        <taxon>Tracheophyta</taxon>
        <taxon>Spermatophyta</taxon>
        <taxon>Magnoliopsida</taxon>
        <taxon>eudicotyledons</taxon>
        <taxon>Gunneridae</taxon>
        <taxon>Pentapetalae</taxon>
        <taxon>asterids</taxon>
        <taxon>campanulids</taxon>
        <taxon>Asterales</taxon>
        <taxon>Asteraceae</taxon>
        <taxon>Asteroideae</taxon>
        <taxon>Heliantheae alliance</taxon>
        <taxon>Heliantheae</taxon>
        <taxon>Helianthus</taxon>
    </lineage>
</organism>
<comment type="similarity">
    <text evidence="1 4">Belongs to the UDP-glycosyltransferase family.</text>
</comment>
<evidence type="ECO:0000313" key="7">
    <source>
        <dbReference type="EMBL" id="KAF5807759.1"/>
    </source>
</evidence>
<dbReference type="InterPro" id="IPR058980">
    <property type="entry name" value="Glyco_transf_N"/>
</dbReference>
<evidence type="ECO:0000313" key="9">
    <source>
        <dbReference type="Proteomes" id="UP000215914"/>
    </source>
</evidence>